<gene>
    <name evidence="1" type="ORF">DY000_02025357</name>
</gene>
<evidence type="ECO:0000313" key="2">
    <source>
        <dbReference type="Proteomes" id="UP000266723"/>
    </source>
</evidence>
<evidence type="ECO:0000313" key="1">
    <source>
        <dbReference type="EMBL" id="KAF3593232.1"/>
    </source>
</evidence>
<organism evidence="1 2">
    <name type="scientific">Brassica cretica</name>
    <name type="common">Mustard</name>
    <dbReference type="NCBI Taxonomy" id="69181"/>
    <lineage>
        <taxon>Eukaryota</taxon>
        <taxon>Viridiplantae</taxon>
        <taxon>Streptophyta</taxon>
        <taxon>Embryophyta</taxon>
        <taxon>Tracheophyta</taxon>
        <taxon>Spermatophyta</taxon>
        <taxon>Magnoliopsida</taxon>
        <taxon>eudicotyledons</taxon>
        <taxon>Gunneridae</taxon>
        <taxon>Pentapetalae</taxon>
        <taxon>rosids</taxon>
        <taxon>malvids</taxon>
        <taxon>Brassicales</taxon>
        <taxon>Brassicaceae</taxon>
        <taxon>Brassiceae</taxon>
        <taxon>Brassica</taxon>
    </lineage>
</organism>
<accession>A0ABQ7E896</accession>
<protein>
    <submittedName>
        <fullName evidence="1">Uncharacterized protein</fullName>
    </submittedName>
</protein>
<dbReference type="Proteomes" id="UP000266723">
    <property type="component" value="Unassembled WGS sequence"/>
</dbReference>
<dbReference type="EMBL" id="QGKV02000299">
    <property type="protein sequence ID" value="KAF3593232.1"/>
    <property type="molecule type" value="Genomic_DNA"/>
</dbReference>
<proteinExistence type="predicted"/>
<reference evidence="1 2" key="1">
    <citation type="journal article" date="2020" name="BMC Genomics">
        <title>Intraspecific diversification of the crop wild relative Brassica cretica Lam. using demographic model selection.</title>
        <authorList>
            <person name="Kioukis A."/>
            <person name="Michalopoulou V.A."/>
            <person name="Briers L."/>
            <person name="Pirintsos S."/>
            <person name="Studholme D.J."/>
            <person name="Pavlidis P."/>
            <person name="Sarris P.F."/>
        </authorList>
    </citation>
    <scope>NUCLEOTIDE SEQUENCE [LARGE SCALE GENOMIC DNA]</scope>
    <source>
        <strain evidence="2">cv. PFS-1207/04</strain>
    </source>
</reference>
<name>A0ABQ7E896_BRACR</name>
<keyword evidence="2" id="KW-1185">Reference proteome</keyword>
<comment type="caution">
    <text evidence="1">The sequence shown here is derived from an EMBL/GenBank/DDBJ whole genome shotgun (WGS) entry which is preliminary data.</text>
</comment>
<sequence>MDERADAGRWTRVSLPGRPHQKLDEELTWGWTTRVATDDFYPSCGFYFGDFRHLFRVF</sequence>